<dbReference type="Gene3D" id="1.10.10.10">
    <property type="entry name" value="Winged helix-like DNA-binding domain superfamily/Winged helix DNA-binding domain"/>
    <property type="match status" value="1"/>
</dbReference>
<dbReference type="EMBL" id="JAAQPH010000017">
    <property type="protein sequence ID" value="NIA70947.1"/>
    <property type="molecule type" value="Genomic_DNA"/>
</dbReference>
<dbReference type="RefSeq" id="WP_167228069.1">
    <property type="nucleotide sequence ID" value="NZ_JAAQPH010000017.1"/>
</dbReference>
<keyword evidence="4" id="KW-0804">Transcription</keyword>
<gene>
    <name evidence="6" type="ORF">HBA54_20305</name>
</gene>
<evidence type="ECO:0000256" key="3">
    <source>
        <dbReference type="ARBA" id="ARBA00023125"/>
    </source>
</evidence>
<dbReference type="Pfam" id="PF00126">
    <property type="entry name" value="HTH_1"/>
    <property type="match status" value="1"/>
</dbReference>
<dbReference type="PANTHER" id="PTHR30126">
    <property type="entry name" value="HTH-TYPE TRANSCRIPTIONAL REGULATOR"/>
    <property type="match status" value="1"/>
</dbReference>
<keyword evidence="2" id="KW-0805">Transcription regulation</keyword>
<dbReference type="InterPro" id="IPR036390">
    <property type="entry name" value="WH_DNA-bd_sf"/>
</dbReference>
<dbReference type="InterPro" id="IPR000847">
    <property type="entry name" value="LysR_HTH_N"/>
</dbReference>
<evidence type="ECO:0000256" key="2">
    <source>
        <dbReference type="ARBA" id="ARBA00023015"/>
    </source>
</evidence>
<dbReference type="SUPFAM" id="SSF53850">
    <property type="entry name" value="Periplasmic binding protein-like II"/>
    <property type="match status" value="1"/>
</dbReference>
<dbReference type="InterPro" id="IPR036388">
    <property type="entry name" value="WH-like_DNA-bd_sf"/>
</dbReference>
<name>A0A967KB92_9PROT</name>
<dbReference type="CDD" id="cd05466">
    <property type="entry name" value="PBP2_LTTR_substrate"/>
    <property type="match status" value="1"/>
</dbReference>
<feature type="domain" description="HTH lysR-type" evidence="5">
    <location>
        <begin position="1"/>
        <end position="58"/>
    </location>
</feature>
<dbReference type="GO" id="GO:0000976">
    <property type="term" value="F:transcription cis-regulatory region binding"/>
    <property type="evidence" value="ECO:0007669"/>
    <property type="project" value="TreeGrafter"/>
</dbReference>
<comment type="similarity">
    <text evidence="1">Belongs to the LysR transcriptional regulatory family.</text>
</comment>
<dbReference type="PANTHER" id="PTHR30126:SF2">
    <property type="entry name" value="HTH-TYPE TRANSCRIPTIONAL REGULATOR YJIE"/>
    <property type="match status" value="1"/>
</dbReference>
<dbReference type="PRINTS" id="PR00039">
    <property type="entry name" value="HTHLYSR"/>
</dbReference>
<evidence type="ECO:0000313" key="6">
    <source>
        <dbReference type="EMBL" id="NIA70947.1"/>
    </source>
</evidence>
<comment type="caution">
    <text evidence="6">The sequence shown here is derived from an EMBL/GenBank/DDBJ whole genome shotgun (WGS) entry which is preliminary data.</text>
</comment>
<dbReference type="Pfam" id="PF03466">
    <property type="entry name" value="LysR_substrate"/>
    <property type="match status" value="1"/>
</dbReference>
<protein>
    <submittedName>
        <fullName evidence="6">LysR family transcriptional regulator</fullName>
    </submittedName>
</protein>
<dbReference type="InterPro" id="IPR005119">
    <property type="entry name" value="LysR_subst-bd"/>
</dbReference>
<sequence>MELKWLDDFVALARTGSFSRAADERNVTQPAYSRRIRSLEYWLGVTLFDRSSFPVQLTTAGEEFLPRAQALIADINLSRQDLRLMHARSQTAVRIVTLHTLALSLLPRIAARFARLHPEGSLSILPSIQDIEAYFDSLQAGLSDVVLSYESAMVKLDAATLSQLSVLRIGRDQMIPVASPALAAALPENWLEGAKEPIPILSYTSFSFSEKIVAPILYRYSGKFRTVFESPLSESLRRVALHGTGVAWLPAELVATDLAAGALVRLPGEHLAPEVMITAYRLKAPRGPMIEALWSLLEERVKLGEAPGAKD</sequence>
<organism evidence="6 7">
    <name type="scientific">Pelagibius litoralis</name>
    <dbReference type="NCBI Taxonomy" id="374515"/>
    <lineage>
        <taxon>Bacteria</taxon>
        <taxon>Pseudomonadati</taxon>
        <taxon>Pseudomonadota</taxon>
        <taxon>Alphaproteobacteria</taxon>
        <taxon>Rhodospirillales</taxon>
        <taxon>Rhodovibrionaceae</taxon>
        <taxon>Pelagibius</taxon>
    </lineage>
</organism>
<evidence type="ECO:0000256" key="1">
    <source>
        <dbReference type="ARBA" id="ARBA00009437"/>
    </source>
</evidence>
<evidence type="ECO:0000313" key="7">
    <source>
        <dbReference type="Proteomes" id="UP000761264"/>
    </source>
</evidence>
<dbReference type="GO" id="GO:0003700">
    <property type="term" value="F:DNA-binding transcription factor activity"/>
    <property type="evidence" value="ECO:0007669"/>
    <property type="project" value="InterPro"/>
</dbReference>
<keyword evidence="3" id="KW-0238">DNA-binding</keyword>
<dbReference type="Gene3D" id="3.40.190.10">
    <property type="entry name" value="Periplasmic binding protein-like II"/>
    <property type="match status" value="2"/>
</dbReference>
<evidence type="ECO:0000259" key="5">
    <source>
        <dbReference type="PROSITE" id="PS50931"/>
    </source>
</evidence>
<dbReference type="SUPFAM" id="SSF46785">
    <property type="entry name" value="Winged helix' DNA-binding domain"/>
    <property type="match status" value="1"/>
</dbReference>
<dbReference type="PROSITE" id="PS50931">
    <property type="entry name" value="HTH_LYSR"/>
    <property type="match status" value="1"/>
</dbReference>
<dbReference type="Proteomes" id="UP000761264">
    <property type="component" value="Unassembled WGS sequence"/>
</dbReference>
<proteinExistence type="inferred from homology"/>
<keyword evidence="7" id="KW-1185">Reference proteome</keyword>
<dbReference type="FunFam" id="1.10.10.10:FF:000001">
    <property type="entry name" value="LysR family transcriptional regulator"/>
    <property type="match status" value="1"/>
</dbReference>
<reference evidence="6" key="1">
    <citation type="submission" date="2020-03" db="EMBL/GenBank/DDBJ databases">
        <title>Genome of Pelagibius litoralis DSM 21314T.</title>
        <authorList>
            <person name="Wang G."/>
        </authorList>
    </citation>
    <scope>NUCLEOTIDE SEQUENCE</scope>
    <source>
        <strain evidence="6">DSM 21314</strain>
    </source>
</reference>
<dbReference type="AlphaFoldDB" id="A0A967KB92"/>
<accession>A0A967KB92</accession>
<evidence type="ECO:0000256" key="4">
    <source>
        <dbReference type="ARBA" id="ARBA00023163"/>
    </source>
</evidence>